<dbReference type="InterPro" id="IPR000014">
    <property type="entry name" value="PAS"/>
</dbReference>
<dbReference type="PROSITE" id="PS50883">
    <property type="entry name" value="EAL"/>
    <property type="match status" value="1"/>
</dbReference>
<comment type="caution">
    <text evidence="2">The sequence shown here is derived from an EMBL/GenBank/DDBJ whole genome shotgun (WGS) entry which is preliminary data.</text>
</comment>
<name>A0AAE3YRN7_9ACTN</name>
<dbReference type="Proteomes" id="UP001183643">
    <property type="component" value="Unassembled WGS sequence"/>
</dbReference>
<dbReference type="SUPFAM" id="SSF141868">
    <property type="entry name" value="EAL domain-like"/>
    <property type="match status" value="1"/>
</dbReference>
<dbReference type="SUPFAM" id="SSF55785">
    <property type="entry name" value="PYP-like sensor domain (PAS domain)"/>
    <property type="match status" value="1"/>
</dbReference>
<dbReference type="Gene3D" id="3.20.20.450">
    <property type="entry name" value="EAL domain"/>
    <property type="match status" value="1"/>
</dbReference>
<evidence type="ECO:0000259" key="1">
    <source>
        <dbReference type="PROSITE" id="PS50883"/>
    </source>
</evidence>
<dbReference type="CDD" id="cd01948">
    <property type="entry name" value="EAL"/>
    <property type="match status" value="1"/>
</dbReference>
<dbReference type="GO" id="GO:0071111">
    <property type="term" value="F:cyclic-guanylate-specific phosphodiesterase activity"/>
    <property type="evidence" value="ECO:0007669"/>
    <property type="project" value="InterPro"/>
</dbReference>
<evidence type="ECO:0000313" key="2">
    <source>
        <dbReference type="EMBL" id="MDR7277397.1"/>
    </source>
</evidence>
<proteinExistence type="predicted"/>
<dbReference type="AlphaFoldDB" id="A0AAE3YRN7"/>
<keyword evidence="3" id="KW-1185">Reference proteome</keyword>
<dbReference type="Pfam" id="PF08447">
    <property type="entry name" value="PAS_3"/>
    <property type="match status" value="1"/>
</dbReference>
<evidence type="ECO:0000313" key="3">
    <source>
        <dbReference type="Proteomes" id="UP001183643"/>
    </source>
</evidence>
<accession>A0AAE3YRN7</accession>
<dbReference type="CDD" id="cd00130">
    <property type="entry name" value="PAS"/>
    <property type="match status" value="1"/>
</dbReference>
<dbReference type="InterPro" id="IPR050706">
    <property type="entry name" value="Cyclic-di-GMP_PDE-like"/>
</dbReference>
<dbReference type="InterPro" id="IPR001633">
    <property type="entry name" value="EAL_dom"/>
</dbReference>
<sequence length="614" mass="66589">MRLDDVLRLASGHRPSPLEQMRFRRVARQVLLDHRRQAAAPPPDEAELTDPLTAPEDELARITRAACLAGLGVVAWDRGTGALTWSAAMTEILGRPAATADPLTLTALMACAHPEDLVTITAAVQDAWTETRPAEVTFRARRPDGTVRYVHALIEILADGIVATCEDVTGPELARRERARQAVREEMLCADLGAREAATGLPAREYLIDEVDRARRTADGVVFVVSAEPAPVTLRDGDRDDLAAQVGRLLTAVNPVRAMHGLAAPGLFGVLLRGTTTAAEAERVAVTAVERVRSHLFSLRGAAVRVNAWAGAVRFARGAEASGFELLLDAEHAAREARRGGHLARIAPGPARGDIRLRRSRSAVQRAVANERFALFAQPILDLDLNRVTRHEILLRVRGESGEPVPPWAFLDTAERIGEILPVDRWVIDHAIKLIGQGALDSHCQINVSGRSLADPGLLDHVTRALTRHRVRAGRLTFEITETAAIENRNEALAFATGIRQLGAQLALDDFGTGHASLLHLRTLPVDLVKIDGRFITGLARTPADQALVERLTLICHDLGIRVAAESVPDDETAALLRRYDVDFAQGFHIGRPVPMADPGGQIELDLRPISKLG</sequence>
<organism evidence="2 3">
    <name type="scientific">Catenuloplanes atrovinosus</name>
    <dbReference type="NCBI Taxonomy" id="137266"/>
    <lineage>
        <taxon>Bacteria</taxon>
        <taxon>Bacillati</taxon>
        <taxon>Actinomycetota</taxon>
        <taxon>Actinomycetes</taxon>
        <taxon>Micromonosporales</taxon>
        <taxon>Micromonosporaceae</taxon>
        <taxon>Catenuloplanes</taxon>
    </lineage>
</organism>
<dbReference type="RefSeq" id="WP_310369662.1">
    <property type="nucleotide sequence ID" value="NZ_JAVDYB010000001.1"/>
</dbReference>
<dbReference type="Pfam" id="PF00563">
    <property type="entry name" value="EAL"/>
    <property type="match status" value="1"/>
</dbReference>
<dbReference type="PANTHER" id="PTHR33121:SF23">
    <property type="entry name" value="CYCLIC DI-GMP PHOSPHODIESTERASE PDEB"/>
    <property type="match status" value="1"/>
</dbReference>
<dbReference type="EMBL" id="JAVDYB010000001">
    <property type="protein sequence ID" value="MDR7277397.1"/>
    <property type="molecule type" value="Genomic_DNA"/>
</dbReference>
<dbReference type="InterPro" id="IPR043128">
    <property type="entry name" value="Rev_trsase/Diguanyl_cyclase"/>
</dbReference>
<feature type="domain" description="EAL" evidence="1">
    <location>
        <begin position="357"/>
        <end position="607"/>
    </location>
</feature>
<dbReference type="PANTHER" id="PTHR33121">
    <property type="entry name" value="CYCLIC DI-GMP PHOSPHODIESTERASE PDEF"/>
    <property type="match status" value="1"/>
</dbReference>
<dbReference type="InterPro" id="IPR013655">
    <property type="entry name" value="PAS_fold_3"/>
</dbReference>
<dbReference type="InterPro" id="IPR035965">
    <property type="entry name" value="PAS-like_dom_sf"/>
</dbReference>
<reference evidence="2" key="1">
    <citation type="submission" date="2023-07" db="EMBL/GenBank/DDBJ databases">
        <title>Sequencing the genomes of 1000 actinobacteria strains.</title>
        <authorList>
            <person name="Klenk H.-P."/>
        </authorList>
    </citation>
    <scope>NUCLEOTIDE SEQUENCE</scope>
    <source>
        <strain evidence="2">DSM 44707</strain>
    </source>
</reference>
<dbReference type="Gene3D" id="3.30.450.20">
    <property type="entry name" value="PAS domain"/>
    <property type="match status" value="1"/>
</dbReference>
<dbReference type="SMART" id="SM00052">
    <property type="entry name" value="EAL"/>
    <property type="match status" value="1"/>
</dbReference>
<dbReference type="Gene3D" id="3.30.70.270">
    <property type="match status" value="1"/>
</dbReference>
<gene>
    <name evidence="2" type="ORF">J2S41_004175</name>
</gene>
<protein>
    <submittedName>
        <fullName evidence="2">EAL domain-containing protein (Putative c-di-GMP-specific phosphodiesterase class I)/PAS domain-containing protein/GGDEF domain-containing protein</fullName>
    </submittedName>
</protein>
<dbReference type="InterPro" id="IPR035919">
    <property type="entry name" value="EAL_sf"/>
</dbReference>